<accession>A0A8S4QDJ4</accession>
<evidence type="ECO:0000313" key="2">
    <source>
        <dbReference type="EMBL" id="CAH2207716.1"/>
    </source>
</evidence>
<name>A0A8S4QDJ4_9NEOP</name>
<dbReference type="Proteomes" id="UP000838756">
    <property type="component" value="Unassembled WGS sequence"/>
</dbReference>
<keyword evidence="3" id="KW-1185">Reference proteome</keyword>
<evidence type="ECO:0000313" key="3">
    <source>
        <dbReference type="Proteomes" id="UP000838756"/>
    </source>
</evidence>
<dbReference type="AlphaFoldDB" id="A0A8S4QDJ4"/>
<organism evidence="2 3">
    <name type="scientific">Pararge aegeria aegeria</name>
    <dbReference type="NCBI Taxonomy" id="348720"/>
    <lineage>
        <taxon>Eukaryota</taxon>
        <taxon>Metazoa</taxon>
        <taxon>Ecdysozoa</taxon>
        <taxon>Arthropoda</taxon>
        <taxon>Hexapoda</taxon>
        <taxon>Insecta</taxon>
        <taxon>Pterygota</taxon>
        <taxon>Neoptera</taxon>
        <taxon>Endopterygota</taxon>
        <taxon>Lepidoptera</taxon>
        <taxon>Glossata</taxon>
        <taxon>Ditrysia</taxon>
        <taxon>Papilionoidea</taxon>
        <taxon>Nymphalidae</taxon>
        <taxon>Satyrinae</taxon>
        <taxon>Satyrini</taxon>
        <taxon>Parargina</taxon>
        <taxon>Pararge</taxon>
    </lineage>
</organism>
<gene>
    <name evidence="2" type="primary">jg68</name>
    <name evidence="2" type="ORF">PAEG_LOCUS336</name>
</gene>
<sequence>MPGIEPGIRPQNSLSGVSNFPRHEGAWLGLDSATQSEAQKGKRFSSRLVIHPSPMHACYHHGGFPSRTQAASQERAR</sequence>
<reference evidence="2" key="1">
    <citation type="submission" date="2022-03" db="EMBL/GenBank/DDBJ databases">
        <authorList>
            <person name="Lindestad O."/>
        </authorList>
    </citation>
    <scope>NUCLEOTIDE SEQUENCE</scope>
</reference>
<comment type="caution">
    <text evidence="2">The sequence shown here is derived from an EMBL/GenBank/DDBJ whole genome shotgun (WGS) entry which is preliminary data.</text>
</comment>
<evidence type="ECO:0000256" key="1">
    <source>
        <dbReference type="SAM" id="MobiDB-lite"/>
    </source>
</evidence>
<proteinExistence type="predicted"/>
<protein>
    <submittedName>
        <fullName evidence="2">Jg68 protein</fullName>
    </submittedName>
</protein>
<feature type="region of interest" description="Disordered" evidence="1">
    <location>
        <begin position="1"/>
        <end position="21"/>
    </location>
</feature>
<dbReference type="EMBL" id="CAKXAJ010001086">
    <property type="protein sequence ID" value="CAH2207716.1"/>
    <property type="molecule type" value="Genomic_DNA"/>
</dbReference>